<comment type="cofactor">
    <cofactor evidence="1 10">
        <name>Zn(2+)</name>
        <dbReference type="ChEBI" id="CHEBI:29105"/>
    </cofactor>
</comment>
<keyword evidence="7 9" id="KW-0862">Zinc</keyword>
<organism evidence="11 12">
    <name type="scientific">Fastidiosipila sanguinis</name>
    <dbReference type="NCBI Taxonomy" id="236753"/>
    <lineage>
        <taxon>Bacteria</taxon>
        <taxon>Bacillati</taxon>
        <taxon>Bacillota</taxon>
        <taxon>Clostridia</taxon>
        <taxon>Eubacteriales</taxon>
        <taxon>Oscillospiraceae</taxon>
        <taxon>Fastidiosipila</taxon>
    </lineage>
</organism>
<accession>A0A2S0KQ09</accession>
<evidence type="ECO:0000256" key="5">
    <source>
        <dbReference type="ARBA" id="ARBA00022723"/>
    </source>
</evidence>
<keyword evidence="3 9" id="KW-0031">Aminopeptidase</keyword>
<evidence type="ECO:0000256" key="6">
    <source>
        <dbReference type="ARBA" id="ARBA00022801"/>
    </source>
</evidence>
<dbReference type="AlphaFoldDB" id="A0A2S0KQ09"/>
<reference evidence="12" key="1">
    <citation type="submission" date="2018-02" db="EMBL/GenBank/DDBJ databases">
        <authorList>
            <person name="Holder M.E."/>
            <person name="Ajami N.J."/>
            <person name="Petrosino J.F."/>
        </authorList>
    </citation>
    <scope>NUCLEOTIDE SEQUENCE [LARGE SCALE GENOMIC DNA]</scope>
    <source>
        <strain evidence="12">CCUG 47711</strain>
    </source>
</reference>
<dbReference type="NCBIfam" id="NF002600">
    <property type="entry name" value="PRK02256.1"/>
    <property type="match status" value="1"/>
</dbReference>
<sequence length="493" mass="54894">MSVEDLHQLFKSQDVNDDASNENLSEGKRLEKELSNEYPYLYDVYNASTLQNAFSFGEDYKNYLDEAKTEREAVKFGINLLSNLGFVDVASKERLVPGDKVYFNIHGKGLMAAVIGEESVRDGFNILGSHIDSPRFDLKPNPLFENNGMAYFKTHYYGGVKKYQWTTMPLALHGVVQRKDGTQVHFSIGEDENDPVFMFTDLLIHLSKDQLSKPASKVVEGEEFNVLVGGRPIPHKDVSSRFKLAVLQILNERYGIVERDLVSAELQIVPANKARDLGLDRSFVTGYGQDDSACSFPALRAIAAQNKVKRTAVAMLTDKEEIGSYGNTGAQSQIYENFFIELFVKTEGEYDELAFVKALENSFMISSDVSAAYDPTFSYAFESANAPHMGKGVAFSKYTGSGGKSGSNDANSEYYTKILHILDENNIPWQTGELGKVDQGGGGTIAHLQSKRGIQVIDCGVPVLSMHAPFEISHKLDMYNCYQVYVTFLQNME</sequence>
<dbReference type="SUPFAM" id="SSF101821">
    <property type="entry name" value="Aminopeptidase/glucanase lid domain"/>
    <property type="match status" value="1"/>
</dbReference>
<dbReference type="OrthoDB" id="89722at2"/>
<keyword evidence="6 9" id="KW-0378">Hydrolase</keyword>
<evidence type="ECO:0000256" key="9">
    <source>
        <dbReference type="RuleBase" id="RU004386"/>
    </source>
</evidence>
<dbReference type="PRINTS" id="PR00932">
    <property type="entry name" value="AMINO1PTASE"/>
</dbReference>
<dbReference type="GO" id="GO:0005737">
    <property type="term" value="C:cytoplasm"/>
    <property type="evidence" value="ECO:0007669"/>
    <property type="project" value="UniProtKB-ARBA"/>
</dbReference>
<dbReference type="PANTHER" id="PTHR28570:SF2">
    <property type="entry name" value="M18 FAMILY AMINOPEPTIDASE 1-RELATED"/>
    <property type="match status" value="1"/>
</dbReference>
<dbReference type="GO" id="GO:0008270">
    <property type="term" value="F:zinc ion binding"/>
    <property type="evidence" value="ECO:0007669"/>
    <property type="project" value="InterPro"/>
</dbReference>
<protein>
    <recommendedName>
        <fullName evidence="10">M18 family aminopeptidase</fullName>
        <ecNumber evidence="10">3.4.11.-</ecNumber>
    </recommendedName>
</protein>
<evidence type="ECO:0000256" key="7">
    <source>
        <dbReference type="ARBA" id="ARBA00022833"/>
    </source>
</evidence>
<dbReference type="SUPFAM" id="SSF53187">
    <property type="entry name" value="Zn-dependent exopeptidases"/>
    <property type="match status" value="1"/>
</dbReference>
<gene>
    <name evidence="11" type="ORF">C5Q98_02360</name>
</gene>
<dbReference type="Proteomes" id="UP000237947">
    <property type="component" value="Chromosome"/>
</dbReference>
<dbReference type="InterPro" id="IPR023358">
    <property type="entry name" value="Peptidase_M18_dom2"/>
</dbReference>
<evidence type="ECO:0000256" key="4">
    <source>
        <dbReference type="ARBA" id="ARBA00022670"/>
    </source>
</evidence>
<evidence type="ECO:0000256" key="2">
    <source>
        <dbReference type="ARBA" id="ARBA00008290"/>
    </source>
</evidence>
<dbReference type="InterPro" id="IPR001948">
    <property type="entry name" value="Peptidase_M18"/>
</dbReference>
<dbReference type="GO" id="GO:0004177">
    <property type="term" value="F:aminopeptidase activity"/>
    <property type="evidence" value="ECO:0007669"/>
    <property type="project" value="UniProtKB-KW"/>
</dbReference>
<dbReference type="GO" id="GO:0008237">
    <property type="term" value="F:metallopeptidase activity"/>
    <property type="evidence" value="ECO:0007669"/>
    <property type="project" value="UniProtKB-KW"/>
</dbReference>
<evidence type="ECO:0000313" key="11">
    <source>
        <dbReference type="EMBL" id="AVM43116.1"/>
    </source>
</evidence>
<evidence type="ECO:0000256" key="10">
    <source>
        <dbReference type="RuleBase" id="RU004387"/>
    </source>
</evidence>
<dbReference type="PANTHER" id="PTHR28570">
    <property type="entry name" value="ASPARTYL AMINOPEPTIDASE"/>
    <property type="match status" value="1"/>
</dbReference>
<dbReference type="Pfam" id="PF02127">
    <property type="entry name" value="Peptidase_M18"/>
    <property type="match status" value="1"/>
</dbReference>
<keyword evidence="5 9" id="KW-0479">Metal-binding</keyword>
<evidence type="ECO:0000256" key="3">
    <source>
        <dbReference type="ARBA" id="ARBA00022438"/>
    </source>
</evidence>
<evidence type="ECO:0000256" key="8">
    <source>
        <dbReference type="ARBA" id="ARBA00023049"/>
    </source>
</evidence>
<dbReference type="Gene3D" id="2.30.250.10">
    <property type="entry name" value="Aminopeptidase i, Domain 2"/>
    <property type="match status" value="1"/>
</dbReference>
<dbReference type="GO" id="GO:0006508">
    <property type="term" value="P:proteolysis"/>
    <property type="evidence" value="ECO:0007669"/>
    <property type="project" value="UniProtKB-KW"/>
</dbReference>
<keyword evidence="4 9" id="KW-0645">Protease</keyword>
<comment type="similarity">
    <text evidence="2 9">Belongs to the peptidase M18 family.</text>
</comment>
<dbReference type="KEGG" id="fsa:C5Q98_02360"/>
<proteinExistence type="inferred from homology"/>
<dbReference type="EC" id="3.4.11.-" evidence="10"/>
<dbReference type="EMBL" id="CP027226">
    <property type="protein sequence ID" value="AVM43116.1"/>
    <property type="molecule type" value="Genomic_DNA"/>
</dbReference>
<evidence type="ECO:0000313" key="12">
    <source>
        <dbReference type="Proteomes" id="UP000237947"/>
    </source>
</evidence>
<name>A0A2S0KQ09_9FIRM</name>
<keyword evidence="8 9" id="KW-0482">Metalloprotease</keyword>
<keyword evidence="12" id="KW-1185">Reference proteome</keyword>
<evidence type="ECO:0000256" key="1">
    <source>
        <dbReference type="ARBA" id="ARBA00001947"/>
    </source>
</evidence>
<dbReference type="Gene3D" id="3.40.630.10">
    <property type="entry name" value="Zn peptidases"/>
    <property type="match status" value="1"/>
</dbReference>